<dbReference type="GO" id="GO:0000455">
    <property type="term" value="P:enzyme-directed rRNA pseudouridine synthesis"/>
    <property type="evidence" value="ECO:0007669"/>
    <property type="project" value="UniProtKB-ARBA"/>
</dbReference>
<dbReference type="InterPro" id="IPR020103">
    <property type="entry name" value="PsdUridine_synth_cat_dom_sf"/>
</dbReference>
<dbReference type="InterPro" id="IPR006224">
    <property type="entry name" value="PsdUridine_synth_RluA-like_CS"/>
</dbReference>
<dbReference type="PANTHER" id="PTHR21600:SF87">
    <property type="entry name" value="RNA PSEUDOURIDYLATE SYNTHASE DOMAIN-CONTAINING PROTEIN 1"/>
    <property type="match status" value="1"/>
</dbReference>
<evidence type="ECO:0000313" key="6">
    <source>
        <dbReference type="Proteomes" id="UP000306585"/>
    </source>
</evidence>
<evidence type="ECO:0000259" key="4">
    <source>
        <dbReference type="SMART" id="SM00363"/>
    </source>
</evidence>
<dbReference type="Gene3D" id="3.30.2350.10">
    <property type="entry name" value="Pseudouridine synthase"/>
    <property type="match status" value="1"/>
</dbReference>
<accession>A0A5R9GU89</accession>
<evidence type="ECO:0000256" key="1">
    <source>
        <dbReference type="ARBA" id="ARBA00010876"/>
    </source>
</evidence>
<dbReference type="SMART" id="SM00363">
    <property type="entry name" value="S4"/>
    <property type="match status" value="1"/>
</dbReference>
<dbReference type="PROSITE" id="PS50889">
    <property type="entry name" value="S4"/>
    <property type="match status" value="1"/>
</dbReference>
<protein>
    <submittedName>
        <fullName evidence="5">RluA family pseudouridine synthase</fullName>
    </submittedName>
</protein>
<evidence type="ECO:0000256" key="2">
    <source>
        <dbReference type="ARBA" id="ARBA00023235"/>
    </source>
</evidence>
<dbReference type="GO" id="GO:0120159">
    <property type="term" value="F:rRNA pseudouridine synthase activity"/>
    <property type="evidence" value="ECO:0007669"/>
    <property type="project" value="UniProtKB-ARBA"/>
</dbReference>
<dbReference type="Gene3D" id="3.10.290.10">
    <property type="entry name" value="RNA-binding S4 domain"/>
    <property type="match status" value="1"/>
</dbReference>
<dbReference type="InterPro" id="IPR002942">
    <property type="entry name" value="S4_RNA-bd"/>
</dbReference>
<dbReference type="AlphaFoldDB" id="A0A5R9GU89"/>
<keyword evidence="3" id="KW-0694">RNA-binding</keyword>
<dbReference type="CDD" id="cd02869">
    <property type="entry name" value="PseudoU_synth_RluA_like"/>
    <property type="match status" value="1"/>
</dbReference>
<reference evidence="5 6" key="1">
    <citation type="journal article" date="2019" name="Appl. Environ. Microbiol.">
        <title>Environmental Evidence and Genomic Insight of Iron-oxidizing Bacteria Preference Towards More Corrosion Resistant Stainless Steel at Higher Salinities.</title>
        <authorList>
            <person name="Garrison C.E."/>
            <person name="Price K.A."/>
            <person name="Field E.K."/>
        </authorList>
    </citation>
    <scope>NUCLEOTIDE SEQUENCE [LARGE SCALE GENOMIC DNA]</scope>
    <source>
        <strain evidence="5 6">P3</strain>
    </source>
</reference>
<dbReference type="InterPro" id="IPR050188">
    <property type="entry name" value="RluA_PseudoU_synthase"/>
</dbReference>
<proteinExistence type="inferred from homology"/>
<keyword evidence="6" id="KW-1185">Reference proteome</keyword>
<dbReference type="Proteomes" id="UP000306585">
    <property type="component" value="Unassembled WGS sequence"/>
</dbReference>
<dbReference type="PROSITE" id="PS01129">
    <property type="entry name" value="PSI_RLU"/>
    <property type="match status" value="1"/>
</dbReference>
<keyword evidence="2" id="KW-0413">Isomerase</keyword>
<evidence type="ECO:0000256" key="3">
    <source>
        <dbReference type="PROSITE-ProRule" id="PRU00182"/>
    </source>
</evidence>
<gene>
    <name evidence="5" type="ORF">FEF65_06780</name>
</gene>
<dbReference type="EMBL" id="VBRY01000005">
    <property type="protein sequence ID" value="TLS67612.1"/>
    <property type="molecule type" value="Genomic_DNA"/>
</dbReference>
<feature type="domain" description="RNA-binding S4" evidence="4">
    <location>
        <begin position="20"/>
        <end position="85"/>
    </location>
</feature>
<comment type="similarity">
    <text evidence="1">Belongs to the pseudouridine synthase RluA family.</text>
</comment>
<dbReference type="InterPro" id="IPR036986">
    <property type="entry name" value="S4_RNA-bd_sf"/>
</dbReference>
<organism evidence="5 6">
    <name type="scientific">Mariprofundus erugo</name>
    <dbReference type="NCBI Taxonomy" id="2528639"/>
    <lineage>
        <taxon>Bacteria</taxon>
        <taxon>Pseudomonadati</taxon>
        <taxon>Pseudomonadota</taxon>
        <taxon>Candidatius Mariprofundia</taxon>
        <taxon>Mariprofundales</taxon>
        <taxon>Mariprofundaceae</taxon>
        <taxon>Mariprofundus</taxon>
    </lineage>
</organism>
<dbReference type="GO" id="GO:0003723">
    <property type="term" value="F:RNA binding"/>
    <property type="evidence" value="ECO:0007669"/>
    <property type="project" value="UniProtKB-KW"/>
</dbReference>
<comment type="caution">
    <text evidence="5">The sequence shown here is derived from an EMBL/GenBank/DDBJ whole genome shotgun (WGS) entry which is preliminary data.</text>
</comment>
<dbReference type="CDD" id="cd00165">
    <property type="entry name" value="S4"/>
    <property type="match status" value="1"/>
</dbReference>
<dbReference type="SUPFAM" id="SSF55174">
    <property type="entry name" value="Alpha-L RNA-binding motif"/>
    <property type="match status" value="1"/>
</dbReference>
<dbReference type="RefSeq" id="WP_138239045.1">
    <property type="nucleotide sequence ID" value="NZ_VBRY01000005.1"/>
</dbReference>
<evidence type="ECO:0000313" key="5">
    <source>
        <dbReference type="EMBL" id="TLS67612.1"/>
    </source>
</evidence>
<dbReference type="Pfam" id="PF00849">
    <property type="entry name" value="PseudoU_synth_2"/>
    <property type="match status" value="1"/>
</dbReference>
<dbReference type="Pfam" id="PF01479">
    <property type="entry name" value="S4"/>
    <property type="match status" value="1"/>
</dbReference>
<dbReference type="InterPro" id="IPR006145">
    <property type="entry name" value="PsdUridine_synth_RsuA/RluA"/>
</dbReference>
<dbReference type="SUPFAM" id="SSF55120">
    <property type="entry name" value="Pseudouridine synthase"/>
    <property type="match status" value="1"/>
</dbReference>
<sequence length="290" mass="32545">MSKAGYMDLKGTATAALAGQRLDQGLAEIFPLSRRRIRRAIDEGGIYLNGKRCRTAGRKLACNDRLRIVLLDDEVLTPFVPEQLIWQQPPLYLIHKRCGQYAQEALHRSRGTLPDELARHLALPPAQTELLRPVHRLDRGTSGLLLFSSSPAQLQQLQAHWHTAVSKHYLAVVEPAPAWERQRIQLPIGAKRDAEGRYHVTPDGRACDSEATVLERRGNRALIGLIPHTGRSHQLRVHLCALGCPILGDSRYGGRAHPRLMLHADSLCISTPALPETKQWNSPPEEDWQW</sequence>
<dbReference type="PANTHER" id="PTHR21600">
    <property type="entry name" value="MITOCHONDRIAL RNA PSEUDOURIDINE SYNTHASE"/>
    <property type="match status" value="1"/>
</dbReference>
<name>A0A5R9GU89_9PROT</name>